<evidence type="ECO:0000256" key="1">
    <source>
        <dbReference type="SAM" id="Phobius"/>
    </source>
</evidence>
<sequence>MERTRGWTRAVAITTVALVISVLLLRLCLRG</sequence>
<proteinExistence type="predicted"/>
<dbReference type="STRING" id="469383.Cwoe_1787"/>
<gene>
    <name evidence="2" type="ordered locus">Cwoe_1787</name>
</gene>
<dbReference type="HOGENOM" id="CLU_3395960_0_0_11"/>
<keyword evidence="3" id="KW-1185">Reference proteome</keyword>
<dbReference type="EMBL" id="CP001854">
    <property type="protein sequence ID" value="ADB50213.1"/>
    <property type="molecule type" value="Genomic_DNA"/>
</dbReference>
<reference evidence="2 3" key="1">
    <citation type="journal article" date="2010" name="Stand. Genomic Sci.">
        <title>Complete genome sequence of Conexibacter woesei type strain (ID131577).</title>
        <authorList>
            <person name="Pukall R."/>
            <person name="Lapidus A."/>
            <person name="Glavina Del Rio T."/>
            <person name="Copeland A."/>
            <person name="Tice H."/>
            <person name="Cheng J.-F."/>
            <person name="Lucas S."/>
            <person name="Chen F."/>
            <person name="Nolan M."/>
            <person name="Bruce D."/>
            <person name="Goodwin L."/>
            <person name="Pitluck S."/>
            <person name="Mavromatis K."/>
            <person name="Ivanova N."/>
            <person name="Ovchinnikova G."/>
            <person name="Pati A."/>
            <person name="Chen A."/>
            <person name="Palaniappan K."/>
            <person name="Land M."/>
            <person name="Hauser L."/>
            <person name="Chang Y.-J."/>
            <person name="Jeffries C.D."/>
            <person name="Chain P."/>
            <person name="Meincke L."/>
            <person name="Sims D."/>
            <person name="Brettin T."/>
            <person name="Detter J.C."/>
            <person name="Rohde M."/>
            <person name="Goeker M."/>
            <person name="Bristow J."/>
            <person name="Eisen J.A."/>
            <person name="Markowitz V."/>
            <person name="Kyrpides N.C."/>
            <person name="Klenk H.-P."/>
            <person name="Hugenholtz P."/>
        </authorList>
    </citation>
    <scope>NUCLEOTIDE SEQUENCE [LARGE SCALE GENOMIC DNA]</scope>
    <source>
        <strain evidence="3">DSM 14684 / CIP 108061 / JCM 11494 / NBRC 100937 / ID131577</strain>
    </source>
</reference>
<dbReference type="Proteomes" id="UP000008229">
    <property type="component" value="Chromosome"/>
</dbReference>
<name>D3F238_CONWI</name>
<keyword evidence="1" id="KW-0812">Transmembrane</keyword>
<reference evidence="3" key="2">
    <citation type="submission" date="2010-01" db="EMBL/GenBank/DDBJ databases">
        <title>The complete genome of Conexibacter woesei DSM 14684.</title>
        <authorList>
            <consortium name="US DOE Joint Genome Institute (JGI-PGF)"/>
            <person name="Lucas S."/>
            <person name="Copeland A."/>
            <person name="Lapidus A."/>
            <person name="Glavina del Rio T."/>
            <person name="Dalin E."/>
            <person name="Tice H."/>
            <person name="Bruce D."/>
            <person name="Goodwin L."/>
            <person name="Pitluck S."/>
            <person name="Kyrpides N."/>
            <person name="Mavromatis K."/>
            <person name="Ivanova N."/>
            <person name="Mikhailova N."/>
            <person name="Chertkov O."/>
            <person name="Brettin T."/>
            <person name="Detter J.C."/>
            <person name="Han C."/>
            <person name="Larimer F."/>
            <person name="Land M."/>
            <person name="Hauser L."/>
            <person name="Markowitz V."/>
            <person name="Cheng J.-F."/>
            <person name="Hugenholtz P."/>
            <person name="Woyke T."/>
            <person name="Wu D."/>
            <person name="Pukall R."/>
            <person name="Steenblock K."/>
            <person name="Schneider S."/>
            <person name="Klenk H.-P."/>
            <person name="Eisen J.A."/>
        </authorList>
    </citation>
    <scope>NUCLEOTIDE SEQUENCE [LARGE SCALE GENOMIC DNA]</scope>
    <source>
        <strain evidence="3">DSM 14684 / CIP 108061 / JCM 11494 / NBRC 100937 / ID131577</strain>
    </source>
</reference>
<keyword evidence="1" id="KW-0472">Membrane</keyword>
<protein>
    <submittedName>
        <fullName evidence="2">Uncharacterized protein</fullName>
    </submittedName>
</protein>
<organism evidence="2 3">
    <name type="scientific">Conexibacter woesei (strain DSM 14684 / CCUG 47730 / CIP 108061 / JCM 11494 / NBRC 100937 / ID131577)</name>
    <dbReference type="NCBI Taxonomy" id="469383"/>
    <lineage>
        <taxon>Bacteria</taxon>
        <taxon>Bacillati</taxon>
        <taxon>Actinomycetota</taxon>
        <taxon>Thermoleophilia</taxon>
        <taxon>Solirubrobacterales</taxon>
        <taxon>Conexibacteraceae</taxon>
        <taxon>Conexibacter</taxon>
    </lineage>
</organism>
<dbReference type="AlphaFoldDB" id="D3F238"/>
<evidence type="ECO:0000313" key="2">
    <source>
        <dbReference type="EMBL" id="ADB50213.1"/>
    </source>
</evidence>
<feature type="transmembrane region" description="Helical" evidence="1">
    <location>
        <begin position="6"/>
        <end position="29"/>
    </location>
</feature>
<dbReference type="KEGG" id="cwo:Cwoe_1787"/>
<keyword evidence="1" id="KW-1133">Transmembrane helix</keyword>
<evidence type="ECO:0000313" key="3">
    <source>
        <dbReference type="Proteomes" id="UP000008229"/>
    </source>
</evidence>
<accession>D3F238</accession>